<evidence type="ECO:0000256" key="5">
    <source>
        <dbReference type="ARBA" id="ARBA00022989"/>
    </source>
</evidence>
<dbReference type="PANTHER" id="PTHR43840">
    <property type="entry name" value="MITOCHONDRIAL METAL TRANSPORTER 1-RELATED"/>
    <property type="match status" value="1"/>
</dbReference>
<dbReference type="RefSeq" id="WP_011246773.1">
    <property type="nucleotide sequence ID" value="NZ_BOQQ01000010.1"/>
</dbReference>
<dbReference type="EMBL" id="NPCC01000004">
    <property type="protein sequence ID" value="PAE90731.1"/>
    <property type="molecule type" value="Genomic_DNA"/>
</dbReference>
<dbReference type="InterPro" id="IPR036837">
    <property type="entry name" value="Cation_efflux_CTD_sf"/>
</dbReference>
<keyword evidence="5" id="KW-1133">Transmembrane helix</keyword>
<evidence type="ECO:0000256" key="6">
    <source>
        <dbReference type="ARBA" id="ARBA00023136"/>
    </source>
</evidence>
<dbReference type="Gene3D" id="3.30.70.1350">
    <property type="entry name" value="Cation efflux protein, cytoplasmic domain"/>
    <property type="match status" value="1"/>
</dbReference>
<evidence type="ECO:0000256" key="1">
    <source>
        <dbReference type="ARBA" id="ARBA00004141"/>
    </source>
</evidence>
<dbReference type="InterPro" id="IPR002524">
    <property type="entry name" value="Cation_efflux"/>
</dbReference>
<feature type="domain" description="Cation efflux protein cytoplasmic" evidence="8">
    <location>
        <begin position="213"/>
        <end position="287"/>
    </location>
</feature>
<comment type="subcellular location">
    <subcellularLocation>
        <location evidence="1">Membrane</location>
        <topology evidence="1">Multi-pass membrane protein</topology>
    </subcellularLocation>
</comment>
<comment type="caution">
    <text evidence="9">The sequence shown here is derived from an EMBL/GenBank/DDBJ whole genome shotgun (WGS) entry which is preliminary data.</text>
</comment>
<protein>
    <submittedName>
        <fullName evidence="9">Cation transporter</fullName>
    </submittedName>
</protein>
<dbReference type="FunFam" id="1.20.1510.10:FF:000006">
    <property type="entry name" value="Divalent cation efflux transporter"/>
    <property type="match status" value="1"/>
</dbReference>
<dbReference type="GO" id="GO:0016020">
    <property type="term" value="C:membrane"/>
    <property type="evidence" value="ECO:0007669"/>
    <property type="project" value="UniProtKB-SubCell"/>
</dbReference>
<dbReference type="PANTHER" id="PTHR43840:SF50">
    <property type="entry name" value="MANGANESE EFFLUX SYSTEM PROTEIN MNES"/>
    <property type="match status" value="1"/>
</dbReference>
<dbReference type="Pfam" id="PF01545">
    <property type="entry name" value="Cation_efflux"/>
    <property type="match status" value="1"/>
</dbReference>
<reference evidence="9 10" key="1">
    <citation type="submission" date="2017-07" db="EMBL/GenBank/DDBJ databases">
        <title>Isolation and whole genome analysis of endospore-forming bacteria from heroin.</title>
        <authorList>
            <person name="Kalinowski J."/>
            <person name="Ahrens B."/>
            <person name="Al-Dilaimi A."/>
            <person name="Winkler A."/>
            <person name="Wibberg D."/>
            <person name="Schleenbecker U."/>
            <person name="Ruckert C."/>
            <person name="Wolfel R."/>
            <person name="Grass G."/>
        </authorList>
    </citation>
    <scope>NUCLEOTIDE SEQUENCE [LARGE SCALE GENOMIC DNA]</scope>
    <source>
        <strain evidence="9 10">7539</strain>
    </source>
</reference>
<dbReference type="Gene3D" id="1.20.1510.10">
    <property type="entry name" value="Cation efflux protein transmembrane domain"/>
    <property type="match status" value="1"/>
</dbReference>
<dbReference type="InterPro" id="IPR050291">
    <property type="entry name" value="CDF_Transporter"/>
</dbReference>
<name>A0A268P4X7_SHOCL</name>
<sequence>MKRYEELKKGESGAWLSIGAYIFLAAVKLTIGYLFFSQALVADGYNNASDIIISIAVLIGLRISQKPPDKDHPYGHFRAEHISALLAAFLMVIIGIQVLIEAGTTLLSANETEAPSMVAAWTAAGGTVIMFFVYRYNKQLAEKINSQALAAAAQDNKNDALVSLGALIGIIASHFHLGWLDSLTALLIGLIICYTAWTIFRDATHSLTDGFDEKMLEVYRDTIEENEQVHLLKMVKARQVGSSVYADVTIEVKPTLTVKDSHDIADQIERDLRTKHNILHTTVHIEPKKEDK</sequence>
<evidence type="ECO:0000313" key="10">
    <source>
        <dbReference type="Proteomes" id="UP000216207"/>
    </source>
</evidence>
<feature type="domain" description="Cation efflux protein transmembrane" evidence="7">
    <location>
        <begin position="15"/>
        <end position="207"/>
    </location>
</feature>
<dbReference type="SUPFAM" id="SSF160240">
    <property type="entry name" value="Cation efflux protein cytoplasmic domain-like"/>
    <property type="match status" value="1"/>
</dbReference>
<organism evidence="9 10">
    <name type="scientific">Shouchella clausii</name>
    <name type="common">Alkalihalobacillus clausii</name>
    <dbReference type="NCBI Taxonomy" id="79880"/>
    <lineage>
        <taxon>Bacteria</taxon>
        <taxon>Bacillati</taxon>
        <taxon>Bacillota</taxon>
        <taxon>Bacilli</taxon>
        <taxon>Bacillales</taxon>
        <taxon>Bacillaceae</taxon>
        <taxon>Shouchella</taxon>
    </lineage>
</organism>
<evidence type="ECO:0000256" key="3">
    <source>
        <dbReference type="ARBA" id="ARBA00022448"/>
    </source>
</evidence>
<keyword evidence="3" id="KW-0813">Transport</keyword>
<dbReference type="Pfam" id="PF16916">
    <property type="entry name" value="ZT_dimer"/>
    <property type="match status" value="1"/>
</dbReference>
<dbReference type="OMA" id="VHIRMEN"/>
<gene>
    <name evidence="9" type="ORF">CHH72_02295</name>
</gene>
<dbReference type="InterPro" id="IPR058533">
    <property type="entry name" value="Cation_efflux_TM"/>
</dbReference>
<dbReference type="NCBIfam" id="TIGR01297">
    <property type="entry name" value="CDF"/>
    <property type="match status" value="1"/>
</dbReference>
<dbReference type="AlphaFoldDB" id="A0A268P4X7"/>
<evidence type="ECO:0000256" key="4">
    <source>
        <dbReference type="ARBA" id="ARBA00022692"/>
    </source>
</evidence>
<dbReference type="GO" id="GO:0008324">
    <property type="term" value="F:monoatomic cation transmembrane transporter activity"/>
    <property type="evidence" value="ECO:0007669"/>
    <property type="project" value="InterPro"/>
</dbReference>
<evidence type="ECO:0000259" key="8">
    <source>
        <dbReference type="Pfam" id="PF16916"/>
    </source>
</evidence>
<evidence type="ECO:0000256" key="2">
    <source>
        <dbReference type="ARBA" id="ARBA00008114"/>
    </source>
</evidence>
<evidence type="ECO:0000259" key="7">
    <source>
        <dbReference type="Pfam" id="PF01545"/>
    </source>
</evidence>
<dbReference type="Proteomes" id="UP000216207">
    <property type="component" value="Unassembled WGS sequence"/>
</dbReference>
<keyword evidence="6" id="KW-0472">Membrane</keyword>
<dbReference type="InterPro" id="IPR027470">
    <property type="entry name" value="Cation_efflux_CTD"/>
</dbReference>
<keyword evidence="4" id="KW-0812">Transmembrane</keyword>
<dbReference type="SUPFAM" id="SSF161111">
    <property type="entry name" value="Cation efflux protein transmembrane domain-like"/>
    <property type="match status" value="1"/>
</dbReference>
<evidence type="ECO:0000313" key="9">
    <source>
        <dbReference type="EMBL" id="PAE90731.1"/>
    </source>
</evidence>
<accession>A0A268P4X7</accession>
<proteinExistence type="inferred from homology"/>
<comment type="similarity">
    <text evidence="2">Belongs to the cation diffusion facilitator (CDF) transporter (TC 2.A.4) family.</text>
</comment>
<dbReference type="InterPro" id="IPR027469">
    <property type="entry name" value="Cation_efflux_TMD_sf"/>
</dbReference>